<organism evidence="2 3">
    <name type="scientific">Caldibacillus debilis GB1</name>
    <dbReference type="NCBI Taxonomy" id="1339248"/>
    <lineage>
        <taxon>Bacteria</taxon>
        <taxon>Bacillati</taxon>
        <taxon>Bacillota</taxon>
        <taxon>Bacilli</taxon>
        <taxon>Bacillales</taxon>
        <taxon>Bacillaceae</taxon>
        <taxon>Caldibacillus</taxon>
    </lineage>
</organism>
<dbReference type="InterPro" id="IPR001387">
    <property type="entry name" value="Cro/C1-type_HTH"/>
</dbReference>
<sequence length="124" mass="14697">MLLPLEKLDIQRLLRNERQRRFMTYTDVANGVGVSSSYIFRLEKGMRKKPSYEILARIVDFFDLDYQDLMNYIEGEIPSEIQKDPQKDLLDYARSMDTKNMDQVNQLLELVRAYQKKAEEVTLP</sequence>
<dbReference type="SUPFAM" id="SSF47413">
    <property type="entry name" value="lambda repressor-like DNA-binding domains"/>
    <property type="match status" value="1"/>
</dbReference>
<evidence type="ECO:0000259" key="1">
    <source>
        <dbReference type="PROSITE" id="PS50943"/>
    </source>
</evidence>
<evidence type="ECO:0000313" key="3">
    <source>
        <dbReference type="Proteomes" id="UP000286235"/>
    </source>
</evidence>
<gene>
    <name evidence="2" type="ORF">Cdeb_01184</name>
</gene>
<dbReference type="Pfam" id="PF13560">
    <property type="entry name" value="HTH_31"/>
    <property type="match status" value="1"/>
</dbReference>
<dbReference type="SMART" id="SM00530">
    <property type="entry name" value="HTH_XRE"/>
    <property type="match status" value="1"/>
</dbReference>
<evidence type="ECO:0000313" key="2">
    <source>
        <dbReference type="EMBL" id="RKO61713.1"/>
    </source>
</evidence>
<name>A0A420VED0_9BACI</name>
<feature type="domain" description="HTH cro/C1-type" evidence="1">
    <location>
        <begin position="14"/>
        <end position="69"/>
    </location>
</feature>
<dbReference type="InterPro" id="IPR010982">
    <property type="entry name" value="Lambda_DNA-bd_dom_sf"/>
</dbReference>
<dbReference type="EMBL" id="AZRV01000035">
    <property type="protein sequence ID" value="RKO61713.1"/>
    <property type="molecule type" value="Genomic_DNA"/>
</dbReference>
<dbReference type="RefSeq" id="WP_120669061.1">
    <property type="nucleotide sequence ID" value="NZ_AZRV01000035.1"/>
</dbReference>
<keyword evidence="3" id="KW-1185">Reference proteome</keyword>
<dbReference type="GO" id="GO:0003677">
    <property type="term" value="F:DNA binding"/>
    <property type="evidence" value="ECO:0007669"/>
    <property type="project" value="InterPro"/>
</dbReference>
<protein>
    <submittedName>
        <fullName evidence="2">Putative transcriptional regulator</fullName>
    </submittedName>
</protein>
<dbReference type="Proteomes" id="UP000286235">
    <property type="component" value="Unassembled WGS sequence"/>
</dbReference>
<dbReference type="PROSITE" id="PS50943">
    <property type="entry name" value="HTH_CROC1"/>
    <property type="match status" value="1"/>
</dbReference>
<comment type="caution">
    <text evidence="2">The sequence shown here is derived from an EMBL/GenBank/DDBJ whole genome shotgun (WGS) entry which is preliminary data.</text>
</comment>
<proteinExistence type="predicted"/>
<accession>A0A420VED0</accession>
<reference evidence="2 3" key="1">
    <citation type="submission" date="2013-12" db="EMBL/GenBank/DDBJ databases">
        <title>Genome and proteome characterization of Caldibacillus debilis GB1 derived from a cellulolytic aero-tolerant co-culture.</title>
        <authorList>
            <person name="Wushke S.T."/>
            <person name="Zhang X."/>
            <person name="Fristensky B."/>
            <person name="Wilkins J.A."/>
            <person name="Levin D.B."/>
            <person name="Sparling R."/>
        </authorList>
    </citation>
    <scope>NUCLEOTIDE SEQUENCE [LARGE SCALE GENOMIC DNA]</scope>
    <source>
        <strain evidence="2 3">GB1</strain>
    </source>
</reference>
<dbReference type="CDD" id="cd00093">
    <property type="entry name" value="HTH_XRE"/>
    <property type="match status" value="1"/>
</dbReference>
<dbReference type="AlphaFoldDB" id="A0A420VED0"/>
<dbReference type="Gene3D" id="1.10.260.40">
    <property type="entry name" value="lambda repressor-like DNA-binding domains"/>
    <property type="match status" value="1"/>
</dbReference>